<dbReference type="InterPro" id="IPR041614">
    <property type="entry name" value="DprA_WH"/>
</dbReference>
<comment type="similarity">
    <text evidence="1">Belongs to the DprA/Smf family.</text>
</comment>
<organism evidence="4 5">
    <name type="scientific">Hallerella porci</name>
    <dbReference type="NCBI Taxonomy" id="1945871"/>
    <lineage>
        <taxon>Bacteria</taxon>
        <taxon>Pseudomonadati</taxon>
        <taxon>Fibrobacterota</taxon>
        <taxon>Fibrobacteria</taxon>
        <taxon>Fibrobacterales</taxon>
        <taxon>Fibrobacteraceae</taxon>
        <taxon>Hallerella</taxon>
    </lineage>
</organism>
<dbReference type="PANTHER" id="PTHR43022">
    <property type="entry name" value="PROTEIN SMF"/>
    <property type="match status" value="1"/>
</dbReference>
<keyword evidence="5" id="KW-1185">Reference proteome</keyword>
<feature type="domain" description="Smf/DprA SLOG" evidence="2">
    <location>
        <begin position="14"/>
        <end position="217"/>
    </location>
</feature>
<dbReference type="SUPFAM" id="SSF102405">
    <property type="entry name" value="MCP/YpsA-like"/>
    <property type="match status" value="1"/>
</dbReference>
<evidence type="ECO:0000313" key="4">
    <source>
        <dbReference type="EMBL" id="PWL03546.1"/>
    </source>
</evidence>
<dbReference type="InterPro" id="IPR036388">
    <property type="entry name" value="WH-like_DNA-bd_sf"/>
</dbReference>
<dbReference type="EMBL" id="QGHD01000005">
    <property type="protein sequence ID" value="PWL03546.1"/>
    <property type="molecule type" value="Genomic_DNA"/>
</dbReference>
<protein>
    <submittedName>
        <fullName evidence="4">DNA processing protein</fullName>
    </submittedName>
</protein>
<dbReference type="Pfam" id="PF02481">
    <property type="entry name" value="DNA_processg_A"/>
    <property type="match status" value="1"/>
</dbReference>
<sequence length="299" mass="32302">MISKTNIFPIQILAAENFPRALKSIPNAPKQLYYRGTLPDFKHSWIAMVGTRRPSIHAEEICRALVKNLIDTDAIVVSGLAQGIDSFCHSAALEFHIPTVAVIAQGLDAPLGGSRKMIADKILENGGTILSEYPGSMISRNFMFPQRNRIIAGLSRSITLVESKLQGGGMITVDYAEKFQRRILALPGNILAETAQGPNFLIAKGKAHPIWNASDFSDLCGAKRLSDQTPADLLAAGIELSENAKNLFSKNAGFTHSLDELCTSSSIPVSSLLAILTELEIAGLVHSKDGDAFHFSSME</sequence>
<dbReference type="Gene3D" id="3.40.50.450">
    <property type="match status" value="1"/>
</dbReference>
<dbReference type="InterPro" id="IPR057666">
    <property type="entry name" value="DrpA_SLOG"/>
</dbReference>
<reference evidence="4 5" key="1">
    <citation type="submission" date="2018-05" db="EMBL/GenBank/DDBJ databases">
        <title>Animal gut microbial communities from fecal samples from Wisconsin, USA.</title>
        <authorList>
            <person name="Neumann A."/>
        </authorList>
    </citation>
    <scope>NUCLEOTIDE SEQUENCE [LARGE SCALE GENOMIC DNA]</scope>
    <source>
        <strain evidence="4 5">UWS4</strain>
    </source>
</reference>
<dbReference type="InterPro" id="IPR003488">
    <property type="entry name" value="DprA"/>
</dbReference>
<accession>A0ABX5LR94</accession>
<feature type="domain" description="DprA winged helix" evidence="3">
    <location>
        <begin position="257"/>
        <end position="290"/>
    </location>
</feature>
<evidence type="ECO:0000313" key="5">
    <source>
        <dbReference type="Proteomes" id="UP000245523"/>
    </source>
</evidence>
<name>A0ABX5LR94_9BACT</name>
<dbReference type="Gene3D" id="1.10.10.10">
    <property type="entry name" value="Winged helix-like DNA-binding domain superfamily/Winged helix DNA-binding domain"/>
    <property type="match status" value="1"/>
</dbReference>
<dbReference type="PANTHER" id="PTHR43022:SF1">
    <property type="entry name" value="PROTEIN SMF"/>
    <property type="match status" value="1"/>
</dbReference>
<evidence type="ECO:0000256" key="1">
    <source>
        <dbReference type="ARBA" id="ARBA00006525"/>
    </source>
</evidence>
<dbReference type="Pfam" id="PF17782">
    <property type="entry name" value="WHD_DprA"/>
    <property type="match status" value="1"/>
</dbReference>
<gene>
    <name evidence="4" type="ORF">B0H50_10590</name>
</gene>
<evidence type="ECO:0000259" key="2">
    <source>
        <dbReference type="Pfam" id="PF02481"/>
    </source>
</evidence>
<dbReference type="Proteomes" id="UP000245523">
    <property type="component" value="Unassembled WGS sequence"/>
</dbReference>
<proteinExistence type="inferred from homology"/>
<dbReference type="RefSeq" id="WP_106197980.1">
    <property type="nucleotide sequence ID" value="NZ_JAXEIU010000008.1"/>
</dbReference>
<dbReference type="NCBIfam" id="TIGR00732">
    <property type="entry name" value="dprA"/>
    <property type="match status" value="1"/>
</dbReference>
<comment type="caution">
    <text evidence="4">The sequence shown here is derived from an EMBL/GenBank/DDBJ whole genome shotgun (WGS) entry which is preliminary data.</text>
</comment>
<evidence type="ECO:0000259" key="3">
    <source>
        <dbReference type="Pfam" id="PF17782"/>
    </source>
</evidence>